<dbReference type="InterPro" id="IPR003115">
    <property type="entry name" value="ParB_N"/>
</dbReference>
<gene>
    <name evidence="2" type="ORF">S12H4_26459</name>
</gene>
<dbReference type="PANTHER" id="PTHR33375:SF1">
    <property type="entry name" value="CHROMOSOME-PARTITIONING PROTEIN PARB-RELATED"/>
    <property type="match status" value="1"/>
</dbReference>
<dbReference type="GO" id="GO:0003677">
    <property type="term" value="F:DNA binding"/>
    <property type="evidence" value="ECO:0007669"/>
    <property type="project" value="InterPro"/>
</dbReference>
<dbReference type="InterPro" id="IPR004437">
    <property type="entry name" value="ParB/RepB/Spo0J"/>
</dbReference>
<reference evidence="2" key="1">
    <citation type="journal article" date="2014" name="Front. Microbiol.">
        <title>High frequency of phylogenetically diverse reductive dehalogenase-homologous genes in deep subseafloor sedimentary metagenomes.</title>
        <authorList>
            <person name="Kawai M."/>
            <person name="Futagami T."/>
            <person name="Toyoda A."/>
            <person name="Takaki Y."/>
            <person name="Nishi S."/>
            <person name="Hori S."/>
            <person name="Arai W."/>
            <person name="Tsubouchi T."/>
            <person name="Morono Y."/>
            <person name="Uchiyama I."/>
            <person name="Ito T."/>
            <person name="Fujiyama A."/>
            <person name="Inagaki F."/>
            <person name="Takami H."/>
        </authorList>
    </citation>
    <scope>NUCLEOTIDE SEQUENCE</scope>
    <source>
        <strain evidence="2">Expedition CK06-06</strain>
    </source>
</reference>
<name>X1TRI5_9ZZZZ</name>
<dbReference type="AlphaFoldDB" id="X1TRI5"/>
<dbReference type="PANTHER" id="PTHR33375">
    <property type="entry name" value="CHROMOSOME-PARTITIONING PROTEIN PARB-RELATED"/>
    <property type="match status" value="1"/>
</dbReference>
<accession>X1TRI5</accession>
<proteinExistence type="predicted"/>
<dbReference type="SUPFAM" id="SSF110849">
    <property type="entry name" value="ParB/Sulfiredoxin"/>
    <property type="match status" value="1"/>
</dbReference>
<dbReference type="Gene3D" id="3.90.1530.10">
    <property type="entry name" value="Conserved hypothetical protein from pyrococcus furiosus pfu- 392566-001, ParB domain"/>
    <property type="match status" value="1"/>
</dbReference>
<dbReference type="SMART" id="SM00470">
    <property type="entry name" value="ParB"/>
    <property type="match status" value="1"/>
</dbReference>
<dbReference type="GO" id="GO:0007059">
    <property type="term" value="P:chromosome segregation"/>
    <property type="evidence" value="ECO:0007669"/>
    <property type="project" value="TreeGrafter"/>
</dbReference>
<comment type="caution">
    <text evidence="2">The sequence shown here is derived from an EMBL/GenBank/DDBJ whole genome shotgun (WGS) entry which is preliminary data.</text>
</comment>
<organism evidence="2">
    <name type="scientific">marine sediment metagenome</name>
    <dbReference type="NCBI Taxonomy" id="412755"/>
    <lineage>
        <taxon>unclassified sequences</taxon>
        <taxon>metagenomes</taxon>
        <taxon>ecological metagenomes</taxon>
    </lineage>
</organism>
<protein>
    <recommendedName>
        <fullName evidence="1">ParB-like N-terminal domain-containing protein</fullName>
    </recommendedName>
</protein>
<dbReference type="InterPro" id="IPR050336">
    <property type="entry name" value="Chromosome_partition/occlusion"/>
</dbReference>
<sequence>MNVKQTQLKLIVPDPEQPRKIFKSSEMEELKNSIKEQGILTPLIIESNYKNDKYLLLDGERRYKCAKLLNIEKVPTK</sequence>
<dbReference type="InterPro" id="IPR036086">
    <property type="entry name" value="ParB/Sulfiredoxin_sf"/>
</dbReference>
<dbReference type="Pfam" id="PF02195">
    <property type="entry name" value="ParB_N"/>
    <property type="match status" value="1"/>
</dbReference>
<feature type="domain" description="ParB-like N-terminal" evidence="1">
    <location>
        <begin position="4"/>
        <end position="77"/>
    </location>
</feature>
<dbReference type="GO" id="GO:0005694">
    <property type="term" value="C:chromosome"/>
    <property type="evidence" value="ECO:0007669"/>
    <property type="project" value="TreeGrafter"/>
</dbReference>
<evidence type="ECO:0000259" key="1">
    <source>
        <dbReference type="SMART" id="SM00470"/>
    </source>
</evidence>
<dbReference type="NCBIfam" id="TIGR00180">
    <property type="entry name" value="parB_part"/>
    <property type="match status" value="1"/>
</dbReference>
<dbReference type="EMBL" id="BARW01015012">
    <property type="protein sequence ID" value="GAI82654.1"/>
    <property type="molecule type" value="Genomic_DNA"/>
</dbReference>
<evidence type="ECO:0000313" key="2">
    <source>
        <dbReference type="EMBL" id="GAI82654.1"/>
    </source>
</evidence>